<evidence type="ECO:0000256" key="1">
    <source>
        <dbReference type="SAM" id="MobiDB-lite"/>
    </source>
</evidence>
<feature type="compositionally biased region" description="Low complexity" evidence="1">
    <location>
        <begin position="26"/>
        <end position="37"/>
    </location>
</feature>
<feature type="region of interest" description="Disordered" evidence="1">
    <location>
        <begin position="26"/>
        <end position="45"/>
    </location>
</feature>
<evidence type="ECO:0000313" key="2">
    <source>
        <dbReference type="EMBL" id="MDT7041788.1"/>
    </source>
</evidence>
<keyword evidence="3" id="KW-1185">Reference proteome</keyword>
<dbReference type="EMBL" id="JAQOUE010000001">
    <property type="protein sequence ID" value="MDT7041788.1"/>
    <property type="molecule type" value="Genomic_DNA"/>
</dbReference>
<sequence>MPSQQNPICVLVMLSIVWLFGVGCSSTPEEPSTSRTTQEMRGDSDRFFQKMEQEEKKK</sequence>
<proteinExistence type="predicted"/>
<protein>
    <recommendedName>
        <fullName evidence="4">Secreted protein</fullName>
    </recommendedName>
</protein>
<name>A0ABU3K5Z0_9BACT</name>
<comment type="caution">
    <text evidence="2">The sequence shown here is derived from an EMBL/GenBank/DDBJ whole genome shotgun (WGS) entry which is preliminary data.</text>
</comment>
<reference evidence="2 3" key="1">
    <citation type="journal article" date="2023" name="ISME J.">
        <title>Cultivation and genomic characterization of novel and ubiquitous marine nitrite-oxidizing bacteria from the Nitrospirales.</title>
        <authorList>
            <person name="Mueller A.J."/>
            <person name="Daebeler A."/>
            <person name="Herbold C.W."/>
            <person name="Kirkegaard R.H."/>
            <person name="Daims H."/>
        </authorList>
    </citation>
    <scope>NUCLEOTIDE SEQUENCE [LARGE SCALE GENOMIC DNA]</scope>
    <source>
        <strain evidence="2 3">EB</strain>
    </source>
</reference>
<evidence type="ECO:0008006" key="4">
    <source>
        <dbReference type="Google" id="ProtNLM"/>
    </source>
</evidence>
<dbReference type="RefSeq" id="WP_313832136.1">
    <property type="nucleotide sequence ID" value="NZ_JAQOUE010000001.1"/>
</dbReference>
<gene>
    <name evidence="2" type="ORF">PPG34_05450</name>
</gene>
<evidence type="ECO:0000313" key="3">
    <source>
        <dbReference type="Proteomes" id="UP001250932"/>
    </source>
</evidence>
<dbReference type="Proteomes" id="UP001250932">
    <property type="component" value="Unassembled WGS sequence"/>
</dbReference>
<accession>A0ABU3K5Z0</accession>
<organism evidence="2 3">
    <name type="scientific">Candidatus Nitronereus thalassa</name>
    <dbReference type="NCBI Taxonomy" id="3020898"/>
    <lineage>
        <taxon>Bacteria</taxon>
        <taxon>Pseudomonadati</taxon>
        <taxon>Nitrospirota</taxon>
        <taxon>Nitrospiria</taxon>
        <taxon>Nitrospirales</taxon>
        <taxon>Nitrospiraceae</taxon>
        <taxon>Candidatus Nitronereus</taxon>
    </lineage>
</organism>